<dbReference type="PANTHER" id="PTHR30632">
    <property type="entry name" value="MOLYBDATE-BINDING PERIPLASMIC PROTEIN"/>
    <property type="match status" value="1"/>
</dbReference>
<organism evidence="5 6">
    <name type="scientific">Vibrio gallaecicus</name>
    <dbReference type="NCBI Taxonomy" id="552386"/>
    <lineage>
        <taxon>Bacteria</taxon>
        <taxon>Pseudomonadati</taxon>
        <taxon>Pseudomonadota</taxon>
        <taxon>Gammaproteobacteria</taxon>
        <taxon>Vibrionales</taxon>
        <taxon>Vibrionaceae</taxon>
        <taxon>Vibrio</taxon>
    </lineage>
</organism>
<evidence type="ECO:0000256" key="1">
    <source>
        <dbReference type="ARBA" id="ARBA00009175"/>
    </source>
</evidence>
<dbReference type="InterPro" id="IPR005950">
    <property type="entry name" value="ModA"/>
</dbReference>
<dbReference type="NCBIfam" id="TIGR01256">
    <property type="entry name" value="modA"/>
    <property type="match status" value="1"/>
</dbReference>
<protein>
    <submittedName>
        <fullName evidence="5">Molybdate ABC transporter substrate-binding protein</fullName>
    </submittedName>
</protein>
<dbReference type="Pfam" id="PF13531">
    <property type="entry name" value="SBP_bac_11"/>
    <property type="match status" value="1"/>
</dbReference>
<reference evidence="5 6" key="1">
    <citation type="journal article" date="2024" name="ISME J.">
        <title>Tailless and filamentous prophages are predominant in marine Vibrio.</title>
        <authorList>
            <person name="Steensen K."/>
            <person name="Seneca J."/>
            <person name="Bartlau N."/>
            <person name="Yu X.A."/>
            <person name="Hussain F.A."/>
            <person name="Polz M.F."/>
        </authorList>
    </citation>
    <scope>NUCLEOTIDE SEQUENCE [LARGE SCALE GENOMIC DNA]</scope>
    <source>
        <strain evidence="5 6">10N.222.51.A1</strain>
    </source>
</reference>
<dbReference type="NCBIfam" id="NF007958">
    <property type="entry name" value="PRK10677.1"/>
    <property type="match status" value="1"/>
</dbReference>
<dbReference type="EMBL" id="JBFRUW010000023">
    <property type="protein sequence ID" value="MFA0568387.1"/>
    <property type="molecule type" value="Genomic_DNA"/>
</dbReference>
<sequence>MKTFCVFLFSLLLSTTAFAGEKLRIYAASSMTNATNALIEGFQKKHPVDITPVYASTSSLVRQIERGAPADIFISANEAWMDYLIDSSIVLSDNVTSLCENELVLIAPNDSSLDPQISLNQSFNIQSKDEWKKNLIGERLAIGNVKSVPAGIYAKEALESLRVWSDVERRLAPTNNVRMALALVERGEAAMGVVYKTDAILSDQVQIIATFSQDSHSAIRYPVANISNSKMAKNFYAYLNSSEAISILNSFGFKTLK</sequence>
<name>A0ABV4NAT4_9VIBR</name>
<dbReference type="PANTHER" id="PTHR30632:SF17">
    <property type="entry name" value="MOLYBDATE-BINDING PROTEIN MODA"/>
    <property type="match status" value="1"/>
</dbReference>
<keyword evidence="3 4" id="KW-0732">Signal</keyword>
<evidence type="ECO:0000313" key="6">
    <source>
        <dbReference type="Proteomes" id="UP001570417"/>
    </source>
</evidence>
<accession>A0ABV4NAT4</accession>
<evidence type="ECO:0000256" key="4">
    <source>
        <dbReference type="SAM" id="SignalP"/>
    </source>
</evidence>
<keyword evidence="6" id="KW-1185">Reference proteome</keyword>
<feature type="signal peptide" evidence="4">
    <location>
        <begin position="1"/>
        <end position="19"/>
    </location>
</feature>
<comment type="caution">
    <text evidence="5">The sequence shown here is derived from an EMBL/GenBank/DDBJ whole genome shotgun (WGS) entry which is preliminary data.</text>
</comment>
<dbReference type="SUPFAM" id="SSF53850">
    <property type="entry name" value="Periplasmic binding protein-like II"/>
    <property type="match status" value="1"/>
</dbReference>
<evidence type="ECO:0000313" key="5">
    <source>
        <dbReference type="EMBL" id="MFA0568387.1"/>
    </source>
</evidence>
<gene>
    <name evidence="5" type="primary">modA</name>
    <name evidence="5" type="ORF">AB4566_08870</name>
</gene>
<dbReference type="InterPro" id="IPR050682">
    <property type="entry name" value="ModA/WtpA"/>
</dbReference>
<dbReference type="RefSeq" id="WP_372265869.1">
    <property type="nucleotide sequence ID" value="NZ_JBFRUW010000023.1"/>
</dbReference>
<feature type="chain" id="PRO_5047419415" evidence="4">
    <location>
        <begin position="20"/>
        <end position="257"/>
    </location>
</feature>
<dbReference type="Gene3D" id="3.40.190.10">
    <property type="entry name" value="Periplasmic binding protein-like II"/>
    <property type="match status" value="2"/>
</dbReference>
<evidence type="ECO:0000256" key="2">
    <source>
        <dbReference type="ARBA" id="ARBA00022723"/>
    </source>
</evidence>
<proteinExistence type="inferred from homology"/>
<comment type="similarity">
    <text evidence="1">Belongs to the bacterial solute-binding protein ModA family.</text>
</comment>
<keyword evidence="2" id="KW-0479">Metal-binding</keyword>
<dbReference type="PIRSF" id="PIRSF004846">
    <property type="entry name" value="ModA"/>
    <property type="match status" value="1"/>
</dbReference>
<evidence type="ECO:0000256" key="3">
    <source>
        <dbReference type="ARBA" id="ARBA00022729"/>
    </source>
</evidence>
<dbReference type="Proteomes" id="UP001570417">
    <property type="component" value="Unassembled WGS sequence"/>
</dbReference>